<proteinExistence type="predicted"/>
<name>A0A918UJJ1_9ACTN</name>
<dbReference type="AlphaFoldDB" id="A0A918UJJ1"/>
<dbReference type="Proteomes" id="UP000630936">
    <property type="component" value="Unassembled WGS sequence"/>
</dbReference>
<reference evidence="1" key="2">
    <citation type="submission" date="2020-09" db="EMBL/GenBank/DDBJ databases">
        <authorList>
            <person name="Sun Q."/>
            <person name="Ohkuma M."/>
        </authorList>
    </citation>
    <scope>NUCLEOTIDE SEQUENCE</scope>
    <source>
        <strain evidence="1">JCM 4988</strain>
    </source>
</reference>
<protein>
    <submittedName>
        <fullName evidence="1">Uncharacterized protein</fullName>
    </submittedName>
</protein>
<accession>A0A918UJJ1</accession>
<evidence type="ECO:0000313" key="1">
    <source>
        <dbReference type="EMBL" id="GGZ15060.1"/>
    </source>
</evidence>
<organism evidence="1 2">
    <name type="scientific">Streptomyces inusitatus</name>
    <dbReference type="NCBI Taxonomy" id="68221"/>
    <lineage>
        <taxon>Bacteria</taxon>
        <taxon>Bacillati</taxon>
        <taxon>Actinomycetota</taxon>
        <taxon>Actinomycetes</taxon>
        <taxon>Kitasatosporales</taxon>
        <taxon>Streptomycetaceae</taxon>
        <taxon>Streptomyces</taxon>
    </lineage>
</organism>
<reference evidence="1" key="1">
    <citation type="journal article" date="2014" name="Int. J. Syst. Evol. Microbiol.">
        <title>Complete genome sequence of Corynebacterium casei LMG S-19264T (=DSM 44701T), isolated from a smear-ripened cheese.</title>
        <authorList>
            <consortium name="US DOE Joint Genome Institute (JGI-PGF)"/>
            <person name="Walter F."/>
            <person name="Albersmeier A."/>
            <person name="Kalinowski J."/>
            <person name="Ruckert C."/>
        </authorList>
    </citation>
    <scope>NUCLEOTIDE SEQUENCE</scope>
    <source>
        <strain evidence="1">JCM 4988</strain>
    </source>
</reference>
<sequence length="71" mass="7748">MTKRHTLRAGRTRDFGAVRVRIRKALNFTVSKCCSSALGRGKGLLLPGGSADLDLVPLQGEHEMERQIISA</sequence>
<evidence type="ECO:0000313" key="2">
    <source>
        <dbReference type="Proteomes" id="UP000630936"/>
    </source>
</evidence>
<dbReference type="EMBL" id="BMWG01000001">
    <property type="protein sequence ID" value="GGZ15060.1"/>
    <property type="molecule type" value="Genomic_DNA"/>
</dbReference>
<comment type="caution">
    <text evidence="1">The sequence shown here is derived from an EMBL/GenBank/DDBJ whole genome shotgun (WGS) entry which is preliminary data.</text>
</comment>
<gene>
    <name evidence="1" type="ORF">GCM10010387_04180</name>
</gene>
<keyword evidence="2" id="KW-1185">Reference proteome</keyword>